<name>A0ABY4YPP7_9MICO</name>
<dbReference type="Proteomes" id="UP001056455">
    <property type="component" value="Chromosome"/>
</dbReference>
<keyword evidence="1" id="KW-0808">Transferase</keyword>
<dbReference type="InterPro" id="IPR000182">
    <property type="entry name" value="GNAT_dom"/>
</dbReference>
<dbReference type="PANTHER" id="PTHR13947:SF37">
    <property type="entry name" value="LD18367P"/>
    <property type="match status" value="1"/>
</dbReference>
<dbReference type="InterPro" id="IPR050769">
    <property type="entry name" value="NAT_camello-type"/>
</dbReference>
<proteinExistence type="predicted"/>
<evidence type="ECO:0000256" key="1">
    <source>
        <dbReference type="ARBA" id="ARBA00022679"/>
    </source>
</evidence>
<protein>
    <submittedName>
        <fullName evidence="3">GNAT family N-acetyltransferase</fullName>
    </submittedName>
</protein>
<feature type="domain" description="N-acetyltransferase" evidence="2">
    <location>
        <begin position="11"/>
        <end position="169"/>
    </location>
</feature>
<dbReference type="InterPro" id="IPR016181">
    <property type="entry name" value="Acyl_CoA_acyltransferase"/>
</dbReference>
<dbReference type="CDD" id="cd04301">
    <property type="entry name" value="NAT_SF"/>
    <property type="match status" value="1"/>
</dbReference>
<dbReference type="Gene3D" id="3.40.630.30">
    <property type="match status" value="1"/>
</dbReference>
<reference evidence="3" key="1">
    <citation type="submission" date="2022-06" db="EMBL/GenBank/DDBJ databases">
        <title>Ornithinimicrobium HY1793.</title>
        <authorList>
            <person name="Huang Y."/>
        </authorList>
    </citation>
    <scope>NUCLEOTIDE SEQUENCE</scope>
    <source>
        <strain evidence="3">HY1793</strain>
    </source>
</reference>
<gene>
    <name evidence="3" type="ORF">NF556_14075</name>
</gene>
<keyword evidence="4" id="KW-1185">Reference proteome</keyword>
<sequence>MPSLGPGPHPVVVRAARPQEFAEIGRLLVAAYGPGGMPPDEPYWEALRDTAARERDAEVWVAEVDGRVGGTVTWAGHGSGQREIAQEGEAEFRMLGVDPELQGRGIGRALVEAVIGRARQDNYAALVMCSDAWMASAHRLYEGAGFVRLPDRDWSPVPGVDLIAYRLSL</sequence>
<evidence type="ECO:0000313" key="4">
    <source>
        <dbReference type="Proteomes" id="UP001056455"/>
    </source>
</evidence>
<accession>A0ABY4YPP7</accession>
<dbReference type="Pfam" id="PF00583">
    <property type="entry name" value="Acetyltransf_1"/>
    <property type="match status" value="1"/>
</dbReference>
<evidence type="ECO:0000313" key="3">
    <source>
        <dbReference type="EMBL" id="USQ78748.1"/>
    </source>
</evidence>
<organism evidence="3 4">
    <name type="scientific">Ornithinimicrobium faecis</name>
    <dbReference type="NCBI Taxonomy" id="2934158"/>
    <lineage>
        <taxon>Bacteria</taxon>
        <taxon>Bacillati</taxon>
        <taxon>Actinomycetota</taxon>
        <taxon>Actinomycetes</taxon>
        <taxon>Micrococcales</taxon>
        <taxon>Ornithinimicrobiaceae</taxon>
        <taxon>Ornithinimicrobium</taxon>
    </lineage>
</organism>
<dbReference type="SUPFAM" id="SSF55729">
    <property type="entry name" value="Acyl-CoA N-acyltransferases (Nat)"/>
    <property type="match status" value="1"/>
</dbReference>
<dbReference type="PANTHER" id="PTHR13947">
    <property type="entry name" value="GNAT FAMILY N-ACETYLTRANSFERASE"/>
    <property type="match status" value="1"/>
</dbReference>
<dbReference type="PROSITE" id="PS51186">
    <property type="entry name" value="GNAT"/>
    <property type="match status" value="1"/>
</dbReference>
<evidence type="ECO:0000259" key="2">
    <source>
        <dbReference type="PROSITE" id="PS51186"/>
    </source>
</evidence>
<dbReference type="RefSeq" id="WP_252591543.1">
    <property type="nucleotide sequence ID" value="NZ_CP099489.1"/>
</dbReference>
<dbReference type="EMBL" id="CP099489">
    <property type="protein sequence ID" value="USQ78748.1"/>
    <property type="molecule type" value="Genomic_DNA"/>
</dbReference>